<keyword evidence="2" id="KW-0548">Nucleotidyltransferase</keyword>
<dbReference type="InterPro" id="IPR007537">
    <property type="entry name" value="tRNAHis_GuaTrfase_Thg1"/>
</dbReference>
<dbReference type="Gene3D" id="3.30.70.3000">
    <property type="match status" value="1"/>
</dbReference>
<protein>
    <submittedName>
        <fullName evidence="2">tRNA(His) guanylyltransferase Thg1 family protein</fullName>
    </submittedName>
</protein>
<dbReference type="GO" id="GO:0008193">
    <property type="term" value="F:tRNA guanylyltransferase activity"/>
    <property type="evidence" value="ECO:0007669"/>
    <property type="project" value="InterPro"/>
</dbReference>
<comment type="caution">
    <text evidence="2">The sequence shown here is derived from an EMBL/GenBank/DDBJ whole genome shotgun (WGS) entry which is preliminary data.</text>
</comment>
<name>A0A9X1SSP4_9ACTN</name>
<dbReference type="GO" id="GO:0006400">
    <property type="term" value="P:tRNA modification"/>
    <property type="evidence" value="ECO:0007669"/>
    <property type="project" value="InterPro"/>
</dbReference>
<reference evidence="2" key="1">
    <citation type="submission" date="2021-11" db="EMBL/GenBank/DDBJ databases">
        <title>Streptomyces corallinus and Kineosporia corallina sp. nov., two new coral-derived marine actinobacteria.</title>
        <authorList>
            <person name="Buangrab K."/>
            <person name="Sutthacheep M."/>
            <person name="Yeemin T."/>
            <person name="Harunari E."/>
            <person name="Igarashi Y."/>
            <person name="Sripreechasak P."/>
            <person name="Kanchanasin P."/>
            <person name="Tanasupawat S."/>
            <person name="Phongsopitanun W."/>
        </authorList>
    </citation>
    <scope>NUCLEOTIDE SEQUENCE</scope>
    <source>
        <strain evidence="2">JCM 31032</strain>
    </source>
</reference>
<dbReference type="Pfam" id="PF04446">
    <property type="entry name" value="Thg1"/>
    <property type="match status" value="1"/>
</dbReference>
<evidence type="ECO:0000259" key="1">
    <source>
        <dbReference type="Pfam" id="PF04446"/>
    </source>
</evidence>
<proteinExistence type="predicted"/>
<dbReference type="PANTHER" id="PTHR12729">
    <property type="entry name" value="TRNA(HIS) GUANYLYLTRANSFERASE-RELATED"/>
    <property type="match status" value="1"/>
</dbReference>
<organism evidence="2 3">
    <name type="scientific">Kineosporia babensis</name>
    <dbReference type="NCBI Taxonomy" id="499548"/>
    <lineage>
        <taxon>Bacteria</taxon>
        <taxon>Bacillati</taxon>
        <taxon>Actinomycetota</taxon>
        <taxon>Actinomycetes</taxon>
        <taxon>Kineosporiales</taxon>
        <taxon>Kineosporiaceae</taxon>
        <taxon>Kineosporia</taxon>
    </lineage>
</organism>
<accession>A0A9X1SSP4</accession>
<feature type="domain" description="tRNAHis guanylyltransferase catalytic" evidence="1">
    <location>
        <begin position="8"/>
        <end position="135"/>
    </location>
</feature>
<dbReference type="InterPro" id="IPR024956">
    <property type="entry name" value="tRNAHis_GuaTrfase_cat"/>
</dbReference>
<evidence type="ECO:0000313" key="3">
    <source>
        <dbReference type="Proteomes" id="UP001138997"/>
    </source>
</evidence>
<evidence type="ECO:0000313" key="2">
    <source>
        <dbReference type="EMBL" id="MCD5310794.1"/>
    </source>
</evidence>
<keyword evidence="2" id="KW-0808">Transferase</keyword>
<sequence>MVGDSLGDRMKAYEAEQRSMLSPHSISVLRVDGRAFHSWTRGLPRPFDMHLAETLDATARALCSEIQGAVLAHSQSDEISVIFADLNPESQPWFGGVIQKQVSIAAALASVTFNAQYPRGMASPALFDARVFTVPSAVEAANYLIWRQRDCMRNSVSMAAQAAFSHKKLQGKGTRQMRAMLDEAGKDWGRHPQRFRMGGVTMKQAGEQEVTYVDKRDQQEKTTTAMRSWWETTAALEFSVQGLLDVLPDREAITA</sequence>
<dbReference type="InterPro" id="IPR038469">
    <property type="entry name" value="tRNAHis_GuaTrfase_Thg1_sf"/>
</dbReference>
<dbReference type="Proteomes" id="UP001138997">
    <property type="component" value="Unassembled WGS sequence"/>
</dbReference>
<dbReference type="AlphaFoldDB" id="A0A9X1SSP4"/>
<keyword evidence="3" id="KW-1185">Reference proteome</keyword>
<dbReference type="EMBL" id="JAJOMB010000003">
    <property type="protein sequence ID" value="MCD5310794.1"/>
    <property type="molecule type" value="Genomic_DNA"/>
</dbReference>
<gene>
    <name evidence="2" type="ORF">LR394_07805</name>
</gene>
<dbReference type="GO" id="GO:0000287">
    <property type="term" value="F:magnesium ion binding"/>
    <property type="evidence" value="ECO:0007669"/>
    <property type="project" value="InterPro"/>
</dbReference>
<dbReference type="RefSeq" id="WP_231439970.1">
    <property type="nucleotide sequence ID" value="NZ_JAJOMB010000003.1"/>
</dbReference>
<dbReference type="PANTHER" id="PTHR12729:SF1">
    <property type="entry name" value="TRNAHIS GUANYLYLTRANSFERASE CATALYTIC DOMAIN-CONTAINING PROTEIN"/>
    <property type="match status" value="1"/>
</dbReference>